<dbReference type="Gene3D" id="2.50.20.20">
    <property type="match status" value="1"/>
</dbReference>
<comment type="caution">
    <text evidence="2">The sequence shown here is derived from an EMBL/GenBank/DDBJ whole genome shotgun (WGS) entry which is preliminary data.</text>
</comment>
<dbReference type="Proteomes" id="UP000285655">
    <property type="component" value="Unassembled WGS sequence"/>
</dbReference>
<proteinExistence type="predicted"/>
<evidence type="ECO:0000256" key="1">
    <source>
        <dbReference type="SAM" id="Phobius"/>
    </source>
</evidence>
<feature type="transmembrane region" description="Helical" evidence="1">
    <location>
        <begin position="70"/>
        <end position="91"/>
    </location>
</feature>
<evidence type="ECO:0000313" key="2">
    <source>
        <dbReference type="EMBL" id="RJO62276.1"/>
    </source>
</evidence>
<protein>
    <submittedName>
        <fullName evidence="2">Uncharacterized protein</fullName>
    </submittedName>
</protein>
<dbReference type="AlphaFoldDB" id="A0A419DGM1"/>
<keyword evidence="1" id="KW-0472">Membrane</keyword>
<sequence length="373" mass="41434">MSDEAIRSNLRHAGWSEMQVEEGLIAADQKNNTPLNNPAPFVDESQGIVGLSGSDLEEKNAPSRKKMLKIGALMLAGFLVIGGGILGFYLINPTLTKYLALKDLGKIESGRFQGRIVMKETGGGVDGKSADDFALKFLLDGYLDSKEMKSDFVAKMEVPAGYISPEVNLVTVKDKIYFRISKFPFPDTPGQPAIQDTWYFYDSAEEKKEKDAQRNESESKNQDIELGKYFSTGKIFKDFRKVSDEKVGGVDCRQYAFELDMGKLAETIIKVSSESGALMTESEKLKLKNELQEIHSIKGSLLIGKEDKTIHRTDIYLVSKEVTLDITLKISEINQKHSFKEPEGAKSYQDTFGIKDKPLPIFPGSESSARSPI</sequence>
<reference evidence="2 3" key="1">
    <citation type="journal article" date="2017" name="ISME J.">
        <title>Energy and carbon metabolisms in a deep terrestrial subsurface fluid microbial community.</title>
        <authorList>
            <person name="Momper L."/>
            <person name="Jungbluth S.P."/>
            <person name="Lee M.D."/>
            <person name="Amend J.P."/>
        </authorList>
    </citation>
    <scope>NUCLEOTIDE SEQUENCE [LARGE SCALE GENOMIC DNA]</scope>
    <source>
        <strain evidence="2">SURF_29</strain>
    </source>
</reference>
<keyword evidence="1" id="KW-0812">Transmembrane</keyword>
<accession>A0A419DGM1</accession>
<organism evidence="2 3">
    <name type="scientific">candidate division WS5 bacterium</name>
    <dbReference type="NCBI Taxonomy" id="2093353"/>
    <lineage>
        <taxon>Bacteria</taxon>
        <taxon>candidate division WS5</taxon>
    </lineage>
</organism>
<keyword evidence="1" id="KW-1133">Transmembrane helix</keyword>
<name>A0A419DGM1_9BACT</name>
<gene>
    <name evidence="2" type="ORF">C4544_00305</name>
</gene>
<dbReference type="EMBL" id="QZJW01000002">
    <property type="protein sequence ID" value="RJO62276.1"/>
    <property type="molecule type" value="Genomic_DNA"/>
</dbReference>
<evidence type="ECO:0000313" key="3">
    <source>
        <dbReference type="Proteomes" id="UP000285655"/>
    </source>
</evidence>